<dbReference type="InterPro" id="IPR003439">
    <property type="entry name" value="ABC_transporter-like_ATP-bd"/>
</dbReference>
<name>A0A0E4C8N8_9FIRM</name>
<dbReference type="InterPro" id="IPR027417">
    <property type="entry name" value="P-loop_NTPase"/>
</dbReference>
<dbReference type="AlphaFoldDB" id="A0A0E4C8N8"/>
<protein>
    <submittedName>
        <fullName evidence="5">ABC transporter-like</fullName>
    </submittedName>
</protein>
<keyword evidence="1" id="KW-0813">Transport</keyword>
<dbReference type="OrthoDB" id="9802264at2"/>
<dbReference type="GO" id="GO:0016887">
    <property type="term" value="F:ATP hydrolysis activity"/>
    <property type="evidence" value="ECO:0007669"/>
    <property type="project" value="InterPro"/>
</dbReference>
<keyword evidence="2" id="KW-0547">Nucleotide-binding</keyword>
<dbReference type="Gene3D" id="2.40.50.100">
    <property type="match status" value="1"/>
</dbReference>
<evidence type="ECO:0000313" key="5">
    <source>
        <dbReference type="EMBL" id="CFX62304.1"/>
    </source>
</evidence>
<evidence type="ECO:0000256" key="1">
    <source>
        <dbReference type="ARBA" id="ARBA00022448"/>
    </source>
</evidence>
<dbReference type="STRING" id="690567.1534"/>
<reference evidence="5 6" key="1">
    <citation type="submission" date="2015-03" db="EMBL/GenBank/DDBJ databases">
        <authorList>
            <person name="Murphy D."/>
        </authorList>
    </citation>
    <scope>NUCLEOTIDE SEQUENCE [LARGE SCALE GENOMIC DNA]</scope>
    <source>
        <strain evidence="5 6">OL-4</strain>
    </source>
</reference>
<accession>A0A0E4C8N8</accession>
<dbReference type="InterPro" id="IPR003593">
    <property type="entry name" value="AAA+_ATPase"/>
</dbReference>
<dbReference type="RefSeq" id="WP_052729666.1">
    <property type="nucleotide sequence ID" value="NZ_CGIH01000027.1"/>
</dbReference>
<sequence length="328" mass="36628">MAILGPSGCGKTLTLKSIAGLMQPDQGRITLNEKILYDSRQGINLPAQERNIGFLFQNYALFPHLTVHDNIAFGIKRLTDYQRNKRVEELLGKMRLQSFGHRYPAELSGGQQQRVALARALAPKPEVLLLDEPFSALDTQVKSRLEAELLEIQSDFKGHILFVTHNLAEAYRISSKIAVYEAGGLLQWGDRHSIIERPANKKVARLTGMENIFDGIVIGVDDPRLKVRLGTDHLCLYPDNLDNLNVDEEVSIAIRPEYVKLADNGDENALEAELIDITEELIFNSYTFQTKQAVAIKASIPKDIGRRLVVGKCYSLCLPPENLIVIGI</sequence>
<dbReference type="PANTHER" id="PTHR42781">
    <property type="entry name" value="SPERMIDINE/PUTRESCINE IMPORT ATP-BINDING PROTEIN POTA"/>
    <property type="match status" value="1"/>
</dbReference>
<dbReference type="InterPro" id="IPR008995">
    <property type="entry name" value="Mo/tungstate-bd_C_term_dom"/>
</dbReference>
<evidence type="ECO:0000256" key="2">
    <source>
        <dbReference type="ARBA" id="ARBA00022741"/>
    </source>
</evidence>
<keyword evidence="6" id="KW-1185">Reference proteome</keyword>
<dbReference type="InterPro" id="IPR017871">
    <property type="entry name" value="ABC_transporter-like_CS"/>
</dbReference>
<dbReference type="Pfam" id="PF00005">
    <property type="entry name" value="ABC_tran"/>
    <property type="match status" value="1"/>
</dbReference>
<dbReference type="SUPFAM" id="SSF50331">
    <property type="entry name" value="MOP-like"/>
    <property type="match status" value="1"/>
</dbReference>
<gene>
    <name evidence="5" type="ORF">1534</name>
</gene>
<dbReference type="PANTHER" id="PTHR42781:SF4">
    <property type="entry name" value="SPERMIDINE_PUTRESCINE IMPORT ATP-BINDING PROTEIN POTA"/>
    <property type="match status" value="1"/>
</dbReference>
<dbReference type="GO" id="GO:0005524">
    <property type="term" value="F:ATP binding"/>
    <property type="evidence" value="ECO:0007669"/>
    <property type="project" value="UniProtKB-KW"/>
</dbReference>
<dbReference type="PROSITE" id="PS50893">
    <property type="entry name" value="ABC_TRANSPORTER_2"/>
    <property type="match status" value="1"/>
</dbReference>
<keyword evidence="3" id="KW-0067">ATP-binding</keyword>
<evidence type="ECO:0000259" key="4">
    <source>
        <dbReference type="PROSITE" id="PS50893"/>
    </source>
</evidence>
<organism evidence="5 6">
    <name type="scientific">Syntrophomonas zehnderi OL-4</name>
    <dbReference type="NCBI Taxonomy" id="690567"/>
    <lineage>
        <taxon>Bacteria</taxon>
        <taxon>Bacillati</taxon>
        <taxon>Bacillota</taxon>
        <taxon>Clostridia</taxon>
        <taxon>Eubacteriales</taxon>
        <taxon>Syntrophomonadaceae</taxon>
        <taxon>Syntrophomonas</taxon>
    </lineage>
</organism>
<dbReference type="SMART" id="SM00382">
    <property type="entry name" value="AAA"/>
    <property type="match status" value="1"/>
</dbReference>
<dbReference type="EMBL" id="CGIH01000027">
    <property type="protein sequence ID" value="CFX62304.1"/>
    <property type="molecule type" value="Genomic_DNA"/>
</dbReference>
<feature type="domain" description="ABC transporter" evidence="4">
    <location>
        <begin position="1"/>
        <end position="207"/>
    </location>
</feature>
<dbReference type="PROSITE" id="PS00211">
    <property type="entry name" value="ABC_TRANSPORTER_1"/>
    <property type="match status" value="1"/>
</dbReference>
<proteinExistence type="predicted"/>
<dbReference type="InterPro" id="IPR050093">
    <property type="entry name" value="ABC_SmlMolc_Importer"/>
</dbReference>
<dbReference type="SUPFAM" id="SSF52540">
    <property type="entry name" value="P-loop containing nucleoside triphosphate hydrolases"/>
    <property type="match status" value="1"/>
</dbReference>
<dbReference type="Gene3D" id="3.40.50.300">
    <property type="entry name" value="P-loop containing nucleotide triphosphate hydrolases"/>
    <property type="match status" value="1"/>
</dbReference>
<evidence type="ECO:0000256" key="3">
    <source>
        <dbReference type="ARBA" id="ARBA00022840"/>
    </source>
</evidence>
<dbReference type="Proteomes" id="UP000045545">
    <property type="component" value="Unassembled WGS sequence"/>
</dbReference>
<evidence type="ECO:0000313" key="6">
    <source>
        <dbReference type="Proteomes" id="UP000045545"/>
    </source>
</evidence>